<dbReference type="PANTHER" id="PTHR23508:SF10">
    <property type="entry name" value="CARBOXYLIC ACID TRANSPORTER PROTEIN HOMOLOG"/>
    <property type="match status" value="1"/>
</dbReference>
<dbReference type="InterPro" id="IPR020846">
    <property type="entry name" value="MFS_dom"/>
</dbReference>
<dbReference type="EMBL" id="BAAAUX010000014">
    <property type="protein sequence ID" value="GAA2798313.1"/>
    <property type="molecule type" value="Genomic_DNA"/>
</dbReference>
<dbReference type="InterPro" id="IPR036259">
    <property type="entry name" value="MFS_trans_sf"/>
</dbReference>
<gene>
    <name evidence="7" type="ORF">GCM10010470_36900</name>
</gene>
<feature type="transmembrane region" description="Helical" evidence="5">
    <location>
        <begin position="349"/>
        <end position="370"/>
    </location>
</feature>
<dbReference type="Gene3D" id="1.20.1250.20">
    <property type="entry name" value="MFS general substrate transporter like domains"/>
    <property type="match status" value="1"/>
</dbReference>
<feature type="transmembrane region" description="Helical" evidence="5">
    <location>
        <begin position="255"/>
        <end position="274"/>
    </location>
</feature>
<dbReference type="Pfam" id="PF07690">
    <property type="entry name" value="MFS_1"/>
    <property type="match status" value="1"/>
</dbReference>
<keyword evidence="2 5" id="KW-0812">Transmembrane</keyword>
<feature type="transmembrane region" description="Helical" evidence="5">
    <location>
        <begin position="294"/>
        <end position="312"/>
    </location>
</feature>
<evidence type="ECO:0000256" key="1">
    <source>
        <dbReference type="ARBA" id="ARBA00004651"/>
    </source>
</evidence>
<comment type="subcellular location">
    <subcellularLocation>
        <location evidence="1">Cell membrane</location>
        <topology evidence="1">Multi-pass membrane protein</topology>
    </subcellularLocation>
</comment>
<protein>
    <submittedName>
        <fullName evidence="7">MFS transporter</fullName>
    </submittedName>
</protein>
<name>A0ABN3VF38_9PSEU</name>
<evidence type="ECO:0000256" key="4">
    <source>
        <dbReference type="ARBA" id="ARBA00023136"/>
    </source>
</evidence>
<dbReference type="PANTHER" id="PTHR23508">
    <property type="entry name" value="CARBOXYLIC ACID TRANSPORTER PROTEIN HOMOLOG"/>
    <property type="match status" value="1"/>
</dbReference>
<dbReference type="Proteomes" id="UP001500979">
    <property type="component" value="Unassembled WGS sequence"/>
</dbReference>
<sequence length="441" mass="47257">MDRDASHTEPATREVGEVFRDMRLTRRHVLAGLGLFVAAAVDSWELQAMVYVADGIQHDLGIDQAGLGTLISALFLGTIPGVLLWGPIADRIGRRPTFVISMLAYGVLAVCCALAPDYWTLLVFRFLAGLLYAGAHSITYPYFEELMPVRVRGRATVYLASGWPVGLLVATGLAALLSSSDWRLFMGVSAGGALCAFLVLAWVPESPYWLAMRGKQQRARDSLRWLGGAHVPDGIVLTTPTRTGDPSASPLRGRLGRYTLLQVAINFVFAWAYWGLQTWLPTLLAERGLSLSSSLTFIALSALLMFPGYLTASALTARYRRKKVFVGYIAGAGVGGALFASAASMPQLYAGNFLLAFFSLGAWGVWNTWFGELYPTAVRGTAYGWGIAGQRVANTAAPTAIGFLLAQAAGFTAVVASVVGFLVLTAAFALALPETEGKELS</sequence>
<evidence type="ECO:0000313" key="8">
    <source>
        <dbReference type="Proteomes" id="UP001500979"/>
    </source>
</evidence>
<feature type="transmembrane region" description="Helical" evidence="5">
    <location>
        <begin position="184"/>
        <end position="203"/>
    </location>
</feature>
<feature type="transmembrane region" description="Helical" evidence="5">
    <location>
        <begin position="29"/>
        <end position="53"/>
    </location>
</feature>
<comment type="caution">
    <text evidence="7">The sequence shown here is derived from an EMBL/GenBank/DDBJ whole genome shotgun (WGS) entry which is preliminary data.</text>
</comment>
<evidence type="ECO:0000313" key="7">
    <source>
        <dbReference type="EMBL" id="GAA2798313.1"/>
    </source>
</evidence>
<feature type="domain" description="Major facilitator superfamily (MFS) profile" evidence="6">
    <location>
        <begin position="31"/>
        <end position="436"/>
    </location>
</feature>
<dbReference type="CDD" id="cd17316">
    <property type="entry name" value="MFS_SV2_like"/>
    <property type="match status" value="1"/>
</dbReference>
<evidence type="ECO:0000256" key="2">
    <source>
        <dbReference type="ARBA" id="ARBA00022692"/>
    </source>
</evidence>
<evidence type="ECO:0000256" key="3">
    <source>
        <dbReference type="ARBA" id="ARBA00022989"/>
    </source>
</evidence>
<feature type="transmembrane region" description="Helical" evidence="5">
    <location>
        <begin position="155"/>
        <end position="178"/>
    </location>
</feature>
<proteinExistence type="predicted"/>
<keyword evidence="4 5" id="KW-0472">Membrane</keyword>
<keyword evidence="3 5" id="KW-1133">Transmembrane helix</keyword>
<evidence type="ECO:0000259" key="6">
    <source>
        <dbReference type="PROSITE" id="PS50850"/>
    </source>
</evidence>
<feature type="transmembrane region" description="Helical" evidence="5">
    <location>
        <begin position="411"/>
        <end position="432"/>
    </location>
</feature>
<feature type="transmembrane region" description="Helical" evidence="5">
    <location>
        <begin position="65"/>
        <end position="85"/>
    </location>
</feature>
<reference evidence="7 8" key="1">
    <citation type="journal article" date="2019" name="Int. J. Syst. Evol. Microbiol.">
        <title>The Global Catalogue of Microorganisms (GCM) 10K type strain sequencing project: providing services to taxonomists for standard genome sequencing and annotation.</title>
        <authorList>
            <consortium name="The Broad Institute Genomics Platform"/>
            <consortium name="The Broad Institute Genome Sequencing Center for Infectious Disease"/>
            <person name="Wu L."/>
            <person name="Ma J."/>
        </authorList>
    </citation>
    <scope>NUCLEOTIDE SEQUENCE [LARGE SCALE GENOMIC DNA]</scope>
    <source>
        <strain evidence="7 8">JCM 9383</strain>
    </source>
</reference>
<organism evidence="7 8">
    <name type="scientific">Saccharopolyspora taberi</name>
    <dbReference type="NCBI Taxonomy" id="60895"/>
    <lineage>
        <taxon>Bacteria</taxon>
        <taxon>Bacillati</taxon>
        <taxon>Actinomycetota</taxon>
        <taxon>Actinomycetes</taxon>
        <taxon>Pseudonocardiales</taxon>
        <taxon>Pseudonocardiaceae</taxon>
        <taxon>Saccharopolyspora</taxon>
    </lineage>
</organism>
<dbReference type="PROSITE" id="PS50850">
    <property type="entry name" value="MFS"/>
    <property type="match status" value="1"/>
</dbReference>
<dbReference type="SUPFAM" id="SSF103473">
    <property type="entry name" value="MFS general substrate transporter"/>
    <property type="match status" value="1"/>
</dbReference>
<feature type="transmembrane region" description="Helical" evidence="5">
    <location>
        <begin position="97"/>
        <end position="116"/>
    </location>
</feature>
<feature type="transmembrane region" description="Helical" evidence="5">
    <location>
        <begin position="122"/>
        <end position="143"/>
    </location>
</feature>
<keyword evidence="8" id="KW-1185">Reference proteome</keyword>
<evidence type="ECO:0000256" key="5">
    <source>
        <dbReference type="SAM" id="Phobius"/>
    </source>
</evidence>
<accession>A0ABN3VF38</accession>
<dbReference type="InterPro" id="IPR011701">
    <property type="entry name" value="MFS"/>
</dbReference>
<feature type="transmembrane region" description="Helical" evidence="5">
    <location>
        <begin position="324"/>
        <end position="343"/>
    </location>
</feature>